<sequence length="128" mass="13843">MTTATSITVRVPLAIRRRPGRKTIVTPMATGPAEATTHADPALVKALARAFRYQRMLDNGVYGSVTEMAAAENIDRGYLGRLLQLTLLAPDIVQDILNGKCPERIGLPVLISPLPSPWQDQRANLGLG</sequence>
<protein>
    <submittedName>
        <fullName evidence="1">Putative cytosolic protein</fullName>
    </submittedName>
</protein>
<organism evidence="1">
    <name type="scientific">Roseomonas mucosa</name>
    <dbReference type="NCBI Taxonomy" id="207340"/>
    <lineage>
        <taxon>Bacteria</taxon>
        <taxon>Pseudomonadati</taxon>
        <taxon>Pseudomonadota</taxon>
        <taxon>Alphaproteobacteria</taxon>
        <taxon>Acetobacterales</taxon>
        <taxon>Roseomonadaceae</taxon>
        <taxon>Roseomonas</taxon>
    </lineage>
</organism>
<dbReference type="AlphaFoldDB" id="A0A4Y1MU16"/>
<name>A0A4Y1MU16_9PROT</name>
<accession>A0A4Y1MU16</accession>
<dbReference type="Gene3D" id="1.10.10.2830">
    <property type="match status" value="1"/>
</dbReference>
<evidence type="ECO:0000313" key="1">
    <source>
        <dbReference type="EMBL" id="AWV21502.1"/>
    </source>
</evidence>
<dbReference type="EMBL" id="CP025189">
    <property type="protein sequence ID" value="AWV21502.1"/>
    <property type="molecule type" value="Genomic_DNA"/>
</dbReference>
<dbReference type="RefSeq" id="WP_397540736.1">
    <property type="nucleotide sequence ID" value="NZ_CP025189.1"/>
</dbReference>
<reference evidence="1" key="1">
    <citation type="submission" date="2017-12" db="EMBL/GenBank/DDBJ databases">
        <authorList>
            <person name="Martens C."/>
            <person name="Dahlstrom E."/>
            <person name="Barbian K."/>
            <person name="Sykora L."/>
            <person name="Ricklefs S."/>
            <person name="Bruno D."/>
            <person name="Anzick I."/>
            <person name="Myles I."/>
            <person name="Datta S.K."/>
        </authorList>
    </citation>
    <scope>NUCLEOTIDE SEQUENCE</scope>
    <source>
        <strain evidence="1">AD2</strain>
    </source>
</reference>
<proteinExistence type="predicted"/>
<dbReference type="SUPFAM" id="SSF109709">
    <property type="entry name" value="KorB DNA-binding domain-like"/>
    <property type="match status" value="1"/>
</dbReference>
<gene>
    <name evidence="1" type="ORF">RADP37_04653</name>
</gene>